<reference evidence="2 3" key="1">
    <citation type="submission" date="2024-01" db="EMBL/GenBank/DDBJ databases">
        <title>A draft genome for a cacao thread blight-causing isolate of Paramarasmius palmivorus.</title>
        <authorList>
            <person name="Baruah I.K."/>
            <person name="Bukari Y."/>
            <person name="Amoako-Attah I."/>
            <person name="Meinhardt L.W."/>
            <person name="Bailey B.A."/>
            <person name="Cohen S.P."/>
        </authorList>
    </citation>
    <scope>NUCLEOTIDE SEQUENCE [LARGE SCALE GENOMIC DNA]</scope>
    <source>
        <strain evidence="2 3">GH-12</strain>
    </source>
</reference>
<feature type="compositionally biased region" description="Basic and acidic residues" evidence="1">
    <location>
        <begin position="752"/>
        <end position="761"/>
    </location>
</feature>
<dbReference type="Proteomes" id="UP001383192">
    <property type="component" value="Unassembled WGS sequence"/>
</dbReference>
<organism evidence="2 3">
    <name type="scientific">Paramarasmius palmivorus</name>
    <dbReference type="NCBI Taxonomy" id="297713"/>
    <lineage>
        <taxon>Eukaryota</taxon>
        <taxon>Fungi</taxon>
        <taxon>Dikarya</taxon>
        <taxon>Basidiomycota</taxon>
        <taxon>Agaricomycotina</taxon>
        <taxon>Agaricomycetes</taxon>
        <taxon>Agaricomycetidae</taxon>
        <taxon>Agaricales</taxon>
        <taxon>Marasmiineae</taxon>
        <taxon>Marasmiaceae</taxon>
        <taxon>Paramarasmius</taxon>
    </lineage>
</organism>
<dbReference type="EMBL" id="JAYKXP010000019">
    <property type="protein sequence ID" value="KAK7047592.1"/>
    <property type="molecule type" value="Genomic_DNA"/>
</dbReference>
<protein>
    <submittedName>
        <fullName evidence="2">Uncharacterized protein</fullName>
    </submittedName>
</protein>
<sequence length="827" mass="92371">MSERSWKGHSQANEVVAVLNSISASEKFAQAVQGIPSHSAWLPPSPTEFDEKSELHDAQDFIKSLQIPRVGKLSFPPMLLHRLGSFKFNEESRKRKEDVFSGENTFLVNASGSGKTRLLFEGLCDEWGLYFTSHVDSGMLGSFDVQKTIVEYLSGETGFVLYPSLLPEHEAAQAVALNSRLAHHASSSEGISQELRRSWLHFQLRPNVQSDDDESTENLEDALLSLCDTMSDAEMGEEVLNDAIAQTSEEIFSVLGESARVFVVLDEANVAAQRYKESFGTPGNYYPLLKAMVKAWRDLLKDLPFVFVVAGTEVPREHFANDDDWSDFVWNSNTGGFDTVEKQKHYVQQFLPQNLQESVGDSLARRMWRWVRGRHRFTSAYIAVLLEHSYSKPLTYLDIVIHQGTGYFPHDVKYDVPPPSGITPFAQLNFTAISIDRRLRSYVHLALMDVLISSSKPGYPIEAIKLVNEGMGRFTDSRCSHIVVDEPLIIARAVTWFTSDEGEVPASILNYQYFVEHLVDPDMAPRHSPAYLAFALALAFSKSRRISDILALSRPAPSWSRRNADIVARALRDGDVVEHLVRDVDSAHQTLVTYSTSLTDTLSWLQHSHPTPFCIHVTDTTATLIFIIKLSNGSRFWAAMRVLHSLADVEDIAGRVRDTIHDLQPENLFQNSDSHEPSSDIFEALDSLPNICPQVGHHGILPVIAVIGKDVDRDILATPGLSRVALLNLDEISRAMELIPSEKVAERIVDAVTRDPEKTEEQPEVAEEVTRPKGRKGKARAAVSNPSGPKRTRGSSLVQHDADSSGHDQSSKGSRYNLRPRAKRITR</sequence>
<gene>
    <name evidence="2" type="ORF">VNI00_006360</name>
</gene>
<comment type="caution">
    <text evidence="2">The sequence shown here is derived from an EMBL/GenBank/DDBJ whole genome shotgun (WGS) entry which is preliminary data.</text>
</comment>
<evidence type="ECO:0000313" key="2">
    <source>
        <dbReference type="EMBL" id="KAK7047592.1"/>
    </source>
</evidence>
<evidence type="ECO:0000256" key="1">
    <source>
        <dbReference type="SAM" id="MobiDB-lite"/>
    </source>
</evidence>
<feature type="region of interest" description="Disordered" evidence="1">
    <location>
        <begin position="752"/>
        <end position="827"/>
    </location>
</feature>
<evidence type="ECO:0000313" key="3">
    <source>
        <dbReference type="Proteomes" id="UP001383192"/>
    </source>
</evidence>
<keyword evidence="3" id="KW-1185">Reference proteome</keyword>
<accession>A0AAW0D9H8</accession>
<dbReference type="AlphaFoldDB" id="A0AAW0D9H8"/>
<feature type="compositionally biased region" description="Basic residues" evidence="1">
    <location>
        <begin position="818"/>
        <end position="827"/>
    </location>
</feature>
<feature type="compositionally biased region" description="Basic and acidic residues" evidence="1">
    <location>
        <begin position="800"/>
        <end position="810"/>
    </location>
</feature>
<proteinExistence type="predicted"/>
<name>A0AAW0D9H8_9AGAR</name>